<accession>A0A4R4S2D9</accession>
<dbReference type="GO" id="GO:0003984">
    <property type="term" value="F:acetolactate synthase activity"/>
    <property type="evidence" value="ECO:0007669"/>
    <property type="project" value="TreeGrafter"/>
</dbReference>
<comment type="similarity">
    <text evidence="2 4">Belongs to the TPP enzyme family.</text>
</comment>
<feature type="compositionally biased region" description="Low complexity" evidence="5">
    <location>
        <begin position="164"/>
        <end position="173"/>
    </location>
</feature>
<dbReference type="Proteomes" id="UP000295621">
    <property type="component" value="Unassembled WGS sequence"/>
</dbReference>
<evidence type="ECO:0000256" key="4">
    <source>
        <dbReference type="RuleBase" id="RU362132"/>
    </source>
</evidence>
<comment type="cofactor">
    <cofactor evidence="1">
        <name>thiamine diphosphate</name>
        <dbReference type="ChEBI" id="CHEBI:58937"/>
    </cofactor>
</comment>
<dbReference type="SUPFAM" id="SSF52518">
    <property type="entry name" value="Thiamin diphosphate-binding fold (THDP-binding)"/>
    <property type="match status" value="2"/>
</dbReference>
<feature type="domain" description="Thiamine pyrophosphate enzyme central" evidence="6">
    <location>
        <begin position="194"/>
        <end position="321"/>
    </location>
</feature>
<dbReference type="OrthoDB" id="3203527at2"/>
<feature type="domain" description="Thiamine pyrophosphate enzyme TPP-binding" evidence="7">
    <location>
        <begin position="394"/>
        <end position="519"/>
    </location>
</feature>
<feature type="domain" description="Thiamine pyrophosphate enzyme N-terminal TPP-binding" evidence="8">
    <location>
        <begin position="3"/>
        <end position="102"/>
    </location>
</feature>
<feature type="region of interest" description="Disordered" evidence="5">
    <location>
        <begin position="161"/>
        <end position="194"/>
    </location>
</feature>
<dbReference type="InterPro" id="IPR012001">
    <property type="entry name" value="Thiamin_PyroP_enz_TPP-bd_dom"/>
</dbReference>
<dbReference type="SUPFAM" id="SSF52467">
    <property type="entry name" value="DHS-like NAD/FAD-binding domain"/>
    <property type="match status" value="1"/>
</dbReference>
<dbReference type="Pfam" id="PF02775">
    <property type="entry name" value="TPP_enzyme_C"/>
    <property type="match status" value="1"/>
</dbReference>
<dbReference type="CDD" id="cd00568">
    <property type="entry name" value="TPP_enzymes"/>
    <property type="match status" value="1"/>
</dbReference>
<protein>
    <submittedName>
        <fullName evidence="9">Thiamine pyrophosphate-binding protein</fullName>
    </submittedName>
</protein>
<evidence type="ECO:0000259" key="6">
    <source>
        <dbReference type="Pfam" id="PF00205"/>
    </source>
</evidence>
<reference evidence="9 10" key="1">
    <citation type="submission" date="2019-02" db="EMBL/GenBank/DDBJ databases">
        <title>Draft genome sequences of novel Actinobacteria.</title>
        <authorList>
            <person name="Sahin N."/>
            <person name="Ay H."/>
            <person name="Saygin H."/>
        </authorList>
    </citation>
    <scope>NUCLEOTIDE SEQUENCE [LARGE SCALE GENOMIC DNA]</scope>
    <source>
        <strain evidence="9 10">KC603</strain>
    </source>
</reference>
<organism evidence="9 10">
    <name type="scientific">Jiangella ureilytica</name>
    <dbReference type="NCBI Taxonomy" id="2530374"/>
    <lineage>
        <taxon>Bacteria</taxon>
        <taxon>Bacillati</taxon>
        <taxon>Actinomycetota</taxon>
        <taxon>Actinomycetes</taxon>
        <taxon>Jiangellales</taxon>
        <taxon>Jiangellaceae</taxon>
        <taxon>Jiangella</taxon>
    </lineage>
</organism>
<dbReference type="InterPro" id="IPR029061">
    <property type="entry name" value="THDP-binding"/>
</dbReference>
<dbReference type="Gene3D" id="3.40.50.970">
    <property type="match status" value="2"/>
</dbReference>
<comment type="caution">
    <text evidence="9">The sequence shown here is derived from an EMBL/GenBank/DDBJ whole genome shotgun (WGS) entry which is preliminary data.</text>
</comment>
<evidence type="ECO:0000313" key="9">
    <source>
        <dbReference type="EMBL" id="TDC56917.1"/>
    </source>
</evidence>
<feature type="compositionally biased region" description="Pro residues" evidence="5">
    <location>
        <begin position="174"/>
        <end position="189"/>
    </location>
</feature>
<dbReference type="CDD" id="cd07035">
    <property type="entry name" value="TPP_PYR_POX_like"/>
    <property type="match status" value="1"/>
</dbReference>
<evidence type="ECO:0000256" key="3">
    <source>
        <dbReference type="ARBA" id="ARBA00023052"/>
    </source>
</evidence>
<name>A0A4R4S2D9_9ACTN</name>
<proteinExistence type="inferred from homology"/>
<dbReference type="PANTHER" id="PTHR18968:SF166">
    <property type="entry name" value="2-HYDROXYACYL-COA LYASE 2"/>
    <property type="match status" value="1"/>
</dbReference>
<evidence type="ECO:0000256" key="5">
    <source>
        <dbReference type="SAM" id="MobiDB-lite"/>
    </source>
</evidence>
<dbReference type="GO" id="GO:0050660">
    <property type="term" value="F:flavin adenine dinucleotide binding"/>
    <property type="evidence" value="ECO:0007669"/>
    <property type="project" value="TreeGrafter"/>
</dbReference>
<keyword evidence="10" id="KW-1185">Reference proteome</keyword>
<evidence type="ECO:0000313" key="10">
    <source>
        <dbReference type="Proteomes" id="UP000295621"/>
    </source>
</evidence>
<dbReference type="GO" id="GO:0009097">
    <property type="term" value="P:isoleucine biosynthetic process"/>
    <property type="evidence" value="ECO:0007669"/>
    <property type="project" value="TreeGrafter"/>
</dbReference>
<dbReference type="InterPro" id="IPR045229">
    <property type="entry name" value="TPP_enz"/>
</dbReference>
<keyword evidence="3 4" id="KW-0786">Thiamine pyrophosphate</keyword>
<dbReference type="GO" id="GO:0000287">
    <property type="term" value="F:magnesium ion binding"/>
    <property type="evidence" value="ECO:0007669"/>
    <property type="project" value="InterPro"/>
</dbReference>
<evidence type="ECO:0000256" key="2">
    <source>
        <dbReference type="ARBA" id="ARBA00007812"/>
    </source>
</evidence>
<dbReference type="AlphaFoldDB" id="A0A4R4S2D9"/>
<sequence length="553" mass="56702">MLVGEAVGRALAELGVRQAFGVVGSGNFHVTNALVSGGARFVAARHEGGAATMADAYARMSGEVAVLTVHQGCGLTNALTGITEAAKSRTPLLVLAAEATVPGSNFFVDQPGLAAAVGASSVRVSSPSTAVPEVARAFSLARDERRTVVVNLPLDVQGLPIDDGVSPRPVGGPVAPPPSPSSSPSPPSSPEVGELASLLAGAERPVLIAGRGARHARAELLALADACGALLATSAVARGLFHGSPWSLDVSGGFASPLAASLISSADVIVGFGCALNMWTMRHGRLIGPGARVAQVDLDPDALGRNRPVDVGVTGDSAAVAALVTAALAEPTPSGPGYRSEAVRERIARDLRWRDVPYDDWGGSGHVDPRTLTIALDDLLPAERMVAVDSGNFMGYPSMFLSVPDEFGFCFTQAFQSIGLGLATAIGAALARPDRLPVAALGDGGALMAAAELDTVRRLGLPMVVVVYNDDAYGAEVHHFGADADLSSVVFPETDIAAVGAGYGFDAVTVRSVADLAGVRSWVDGDRARPLLIDAKVAAPRGSWWLEEAFRGH</sequence>
<dbReference type="InterPro" id="IPR012000">
    <property type="entry name" value="Thiamin_PyroP_enz_cen_dom"/>
</dbReference>
<dbReference type="PANTHER" id="PTHR18968">
    <property type="entry name" value="THIAMINE PYROPHOSPHATE ENZYMES"/>
    <property type="match status" value="1"/>
</dbReference>
<dbReference type="GO" id="GO:0030976">
    <property type="term" value="F:thiamine pyrophosphate binding"/>
    <property type="evidence" value="ECO:0007669"/>
    <property type="project" value="InterPro"/>
</dbReference>
<dbReference type="GO" id="GO:0009099">
    <property type="term" value="P:L-valine biosynthetic process"/>
    <property type="evidence" value="ECO:0007669"/>
    <property type="project" value="TreeGrafter"/>
</dbReference>
<dbReference type="Pfam" id="PF02776">
    <property type="entry name" value="TPP_enzyme_N"/>
    <property type="match status" value="1"/>
</dbReference>
<evidence type="ECO:0000259" key="7">
    <source>
        <dbReference type="Pfam" id="PF02775"/>
    </source>
</evidence>
<dbReference type="GO" id="GO:0005948">
    <property type="term" value="C:acetolactate synthase complex"/>
    <property type="evidence" value="ECO:0007669"/>
    <property type="project" value="TreeGrafter"/>
</dbReference>
<dbReference type="EMBL" id="SMKL01000001">
    <property type="protein sequence ID" value="TDC56917.1"/>
    <property type="molecule type" value="Genomic_DNA"/>
</dbReference>
<dbReference type="Pfam" id="PF00205">
    <property type="entry name" value="TPP_enzyme_M"/>
    <property type="match status" value="1"/>
</dbReference>
<dbReference type="InterPro" id="IPR029035">
    <property type="entry name" value="DHS-like_NAD/FAD-binding_dom"/>
</dbReference>
<dbReference type="InterPro" id="IPR011766">
    <property type="entry name" value="TPP_enzyme_TPP-bd"/>
</dbReference>
<gene>
    <name evidence="9" type="ORF">E1212_00185</name>
</gene>
<evidence type="ECO:0000256" key="1">
    <source>
        <dbReference type="ARBA" id="ARBA00001964"/>
    </source>
</evidence>
<dbReference type="RefSeq" id="WP_131977327.1">
    <property type="nucleotide sequence ID" value="NZ_SMKL01000001.1"/>
</dbReference>
<evidence type="ECO:0000259" key="8">
    <source>
        <dbReference type="Pfam" id="PF02776"/>
    </source>
</evidence>
<dbReference type="Gene3D" id="3.40.50.1220">
    <property type="entry name" value="TPP-binding domain"/>
    <property type="match status" value="1"/>
</dbReference>